<dbReference type="Proteomes" id="UP000243579">
    <property type="component" value="Unassembled WGS sequence"/>
</dbReference>
<evidence type="ECO:0000313" key="1">
    <source>
        <dbReference type="EMBL" id="OQR91808.1"/>
    </source>
</evidence>
<dbReference type="PANTHER" id="PTHR13618:SF1">
    <property type="entry name" value="PROTEIN ROGDI HOMOLOG"/>
    <property type="match status" value="1"/>
</dbReference>
<reference evidence="1 2" key="1">
    <citation type="journal article" date="2014" name="Genome Biol. Evol.">
        <title>The secreted proteins of Achlya hypogyna and Thraustotheca clavata identify the ancestral oomycete secretome and reveal gene acquisitions by horizontal gene transfer.</title>
        <authorList>
            <person name="Misner I."/>
            <person name="Blouin N."/>
            <person name="Leonard G."/>
            <person name="Richards T.A."/>
            <person name="Lane C.E."/>
        </authorList>
    </citation>
    <scope>NUCLEOTIDE SEQUENCE [LARGE SCALE GENOMIC DNA]</scope>
    <source>
        <strain evidence="1 2">ATCC 48635</strain>
    </source>
</reference>
<protein>
    <submittedName>
        <fullName evidence="1">Uncharacterized protein</fullName>
    </submittedName>
</protein>
<dbReference type="AlphaFoldDB" id="A0A1V9Z1B6"/>
<accession>A0A1V9Z1B6</accession>
<dbReference type="PANTHER" id="PTHR13618">
    <property type="entry name" value="LEUCINE ZIPPER CONTAINING TRANSCRIPTION FACTOR LZF1"/>
    <property type="match status" value="1"/>
</dbReference>
<comment type="caution">
    <text evidence="1">The sequence shown here is derived from an EMBL/GenBank/DDBJ whole genome shotgun (WGS) entry which is preliminary data.</text>
</comment>
<dbReference type="EMBL" id="JNBR01000500">
    <property type="protein sequence ID" value="OQR91808.1"/>
    <property type="molecule type" value="Genomic_DNA"/>
</dbReference>
<dbReference type="OrthoDB" id="150239at2759"/>
<dbReference type="Pfam" id="PF10259">
    <property type="entry name" value="Rogdi_lz"/>
    <property type="match status" value="1"/>
</dbReference>
<organism evidence="1 2">
    <name type="scientific">Achlya hypogyna</name>
    <name type="common">Oomycete</name>
    <name type="synonym">Protoachlya hypogyna</name>
    <dbReference type="NCBI Taxonomy" id="1202772"/>
    <lineage>
        <taxon>Eukaryota</taxon>
        <taxon>Sar</taxon>
        <taxon>Stramenopiles</taxon>
        <taxon>Oomycota</taxon>
        <taxon>Saprolegniomycetes</taxon>
        <taxon>Saprolegniales</taxon>
        <taxon>Achlyaceae</taxon>
        <taxon>Achlya</taxon>
    </lineage>
</organism>
<proteinExistence type="predicted"/>
<sequence length="277" mass="31100">MIDLEEAEVAHDMADFLRRDVVQELKAVKEALAHAELRWVRMQGHDQALGKSMKASVKTEGPSILEAEIELNLRRGYLITSKLAKPCVLDQLLQFHRILHVQYRTVARMLSVLEKEPTPEAVSIEDLFVLVHHTFKTLTSLGLALRDAGNAVRLPSKRRFPYSSQIDHHFHPPLPSDILVDFSVHQARVLVEAFVVAPTSKPVDAALAEGHKKDFVGQITLFRGQTIEIARQTSVALELPGLEDLLVILDDQRTRVDGLRDKADALLQCSSDRAKYI</sequence>
<dbReference type="GO" id="GO:0043291">
    <property type="term" value="C:RAVE complex"/>
    <property type="evidence" value="ECO:0007669"/>
    <property type="project" value="TreeGrafter"/>
</dbReference>
<dbReference type="InterPro" id="IPR028241">
    <property type="entry name" value="RAVE2/Rogdi"/>
</dbReference>
<name>A0A1V9Z1B6_ACHHY</name>
<evidence type="ECO:0000313" key="2">
    <source>
        <dbReference type="Proteomes" id="UP000243579"/>
    </source>
</evidence>
<keyword evidence="2" id="KW-1185">Reference proteome</keyword>
<gene>
    <name evidence="1" type="ORF">ACHHYP_04349</name>
</gene>